<keyword evidence="1" id="KW-0812">Transmembrane</keyword>
<dbReference type="SUPFAM" id="SSF110296">
    <property type="entry name" value="Oligoxyloglucan reducing end-specific cellobiohydrolase"/>
    <property type="match status" value="1"/>
</dbReference>
<dbReference type="Pfam" id="PF02012">
    <property type="entry name" value="BNR"/>
    <property type="match status" value="1"/>
</dbReference>
<gene>
    <name evidence="2" type="ORF">SAMN05421684_7939</name>
</gene>
<evidence type="ECO:0000313" key="2">
    <source>
        <dbReference type="EMBL" id="SDZ65140.1"/>
    </source>
</evidence>
<dbReference type="EMBL" id="FNQB01000005">
    <property type="protein sequence ID" value="SDZ65140.1"/>
    <property type="molecule type" value="Genomic_DNA"/>
</dbReference>
<keyword evidence="1" id="KW-0472">Membrane</keyword>
<proteinExistence type="predicted"/>
<dbReference type="AlphaFoldDB" id="A0A1H3URP8"/>
<dbReference type="OrthoDB" id="3276625at2"/>
<dbReference type="InterPro" id="IPR036278">
    <property type="entry name" value="Sialidase_sf"/>
</dbReference>
<organism evidence="2 3">
    <name type="scientific">Asanoa ishikariensis</name>
    <dbReference type="NCBI Taxonomy" id="137265"/>
    <lineage>
        <taxon>Bacteria</taxon>
        <taxon>Bacillati</taxon>
        <taxon>Actinomycetota</taxon>
        <taxon>Actinomycetes</taxon>
        <taxon>Micromonosporales</taxon>
        <taxon>Micromonosporaceae</taxon>
        <taxon>Asanoa</taxon>
    </lineage>
</organism>
<dbReference type="Gene3D" id="2.120.10.10">
    <property type="match status" value="1"/>
</dbReference>
<protein>
    <submittedName>
        <fullName evidence="2">BNR repeat-like domain-containing protein</fullName>
    </submittedName>
</protein>
<keyword evidence="3" id="KW-1185">Reference proteome</keyword>
<dbReference type="SUPFAM" id="SSF50939">
    <property type="entry name" value="Sialidases"/>
    <property type="match status" value="1"/>
</dbReference>
<keyword evidence="1" id="KW-1133">Transmembrane helix</keyword>
<reference evidence="3" key="1">
    <citation type="submission" date="2016-10" db="EMBL/GenBank/DDBJ databases">
        <authorList>
            <person name="Varghese N."/>
            <person name="Submissions S."/>
        </authorList>
    </citation>
    <scope>NUCLEOTIDE SEQUENCE [LARGE SCALE GENOMIC DNA]</scope>
    <source>
        <strain evidence="3">DSM 44718</strain>
    </source>
</reference>
<name>A0A1H3URP8_9ACTN</name>
<accession>A0A1H3URP8</accession>
<dbReference type="CDD" id="cd15482">
    <property type="entry name" value="Sialidase_non-viral"/>
    <property type="match status" value="1"/>
</dbReference>
<feature type="transmembrane region" description="Helical" evidence="1">
    <location>
        <begin position="38"/>
        <end position="58"/>
    </location>
</feature>
<dbReference type="Proteomes" id="UP000199632">
    <property type="component" value="Unassembled WGS sequence"/>
</dbReference>
<dbReference type="Gene3D" id="2.130.10.10">
    <property type="entry name" value="YVTN repeat-like/Quinoprotein amine dehydrogenase"/>
    <property type="match status" value="1"/>
</dbReference>
<evidence type="ECO:0000313" key="3">
    <source>
        <dbReference type="Proteomes" id="UP000199632"/>
    </source>
</evidence>
<evidence type="ECO:0000256" key="1">
    <source>
        <dbReference type="SAM" id="Phobius"/>
    </source>
</evidence>
<dbReference type="InterPro" id="IPR015943">
    <property type="entry name" value="WD40/YVTN_repeat-like_dom_sf"/>
</dbReference>
<dbReference type="RefSeq" id="WP_090803850.1">
    <property type="nucleotide sequence ID" value="NZ_BOND01000029.1"/>
</dbReference>
<dbReference type="InterPro" id="IPR002860">
    <property type="entry name" value="BNR_rpt"/>
</dbReference>
<sequence length="442" mass="48107">MSEVHHRYDRTAVSGQITQPPFTELVDRSRRRAHHIRNTRLAIVAAFLVLTPGVLLALPGGNAPNSPVALPTTSPPAWNAFEITVEFFDIRYGVAQYPGQSCGGGWISVTQDGGKTWSKLRALPRIPDPSNQPEDGSDGDAGCVRTAVVLAAPDTLVIPVTYPQSGPDGGSAFISHDSGQSWQMYQPRVRAAVSVPDGIVPQWRCDERPCKEEGLGWYDPGAGDWMVLRNQPPWVELVGVSVAFDGSMWVLGSGRDGSGEFQLAVSRDRGRSWVDRTPTVDIDWLAHAGLVTAYDGNTAYLFPMSDTAKSDPFSLYRTTDGGKTWHPQMAAQQFKDVVFVWANRQGGLSVADLKRNQYLTTDGGNSFAPTTMPVWGASPITGGLQGWPIDVAAADPVDLYLSEDGLSWQPVEIPYYQRSQCRVGSTEILPESFVACGSARRR</sequence>